<protein>
    <submittedName>
        <fullName evidence="1">Solute carrier family 22 member 14</fullName>
    </submittedName>
</protein>
<name>A0A8T1TEG1_CHESE</name>
<dbReference type="Proteomes" id="UP000765507">
    <property type="component" value="Unassembled WGS sequence"/>
</dbReference>
<keyword evidence="2" id="KW-1185">Reference proteome</keyword>
<dbReference type="OrthoDB" id="5296287at2759"/>
<gene>
    <name evidence="1" type="primary">SLC22A14</name>
    <name evidence="1" type="ORF">G0U57_003122</name>
</gene>
<comment type="caution">
    <text evidence="1">The sequence shown here is derived from an EMBL/GenBank/DDBJ whole genome shotgun (WGS) entry which is preliminary data.</text>
</comment>
<accession>A0A8T1TEG1</accession>
<dbReference type="EMBL" id="JAHGAV010000013">
    <property type="protein sequence ID" value="KAG6939153.1"/>
    <property type="molecule type" value="Genomic_DNA"/>
</dbReference>
<dbReference type="AlphaFoldDB" id="A0A8T1TEG1"/>
<proteinExistence type="predicted"/>
<organism evidence="1 2">
    <name type="scientific">Chelydra serpentina</name>
    <name type="common">Snapping turtle</name>
    <name type="synonym">Testudo serpentina</name>
    <dbReference type="NCBI Taxonomy" id="8475"/>
    <lineage>
        <taxon>Eukaryota</taxon>
        <taxon>Metazoa</taxon>
        <taxon>Chordata</taxon>
        <taxon>Craniata</taxon>
        <taxon>Vertebrata</taxon>
        <taxon>Euteleostomi</taxon>
        <taxon>Archelosauria</taxon>
        <taxon>Testudinata</taxon>
        <taxon>Testudines</taxon>
        <taxon>Cryptodira</taxon>
        <taxon>Durocryptodira</taxon>
        <taxon>Americhelydia</taxon>
        <taxon>Chelydroidea</taxon>
        <taxon>Chelydridae</taxon>
        <taxon>Chelydra</taxon>
    </lineage>
</organism>
<reference evidence="1 2" key="1">
    <citation type="journal article" date="2020" name="G3 (Bethesda)">
        <title>Draft Genome of the Common Snapping Turtle, Chelydra serpentina, a Model for Phenotypic Plasticity in Reptiles.</title>
        <authorList>
            <person name="Das D."/>
            <person name="Singh S.K."/>
            <person name="Bierstedt J."/>
            <person name="Erickson A."/>
            <person name="Galli G.L.J."/>
            <person name="Crossley D.A. 2nd"/>
            <person name="Rhen T."/>
        </authorList>
    </citation>
    <scope>NUCLEOTIDE SEQUENCE [LARGE SCALE GENOMIC DNA]</scope>
    <source>
        <strain evidence="1">KW</strain>
    </source>
</reference>
<evidence type="ECO:0000313" key="1">
    <source>
        <dbReference type="EMBL" id="KAG6939153.1"/>
    </source>
</evidence>
<sequence length="93" mass="10803">MVLDVPHHCKTSWIYAISPNLTEEQQLNLTIPRNTQGSYEECLMYTPVNWDIDSIVEYGLNVTKKCQEGWVYSSEQNPTLVTQVCNWYVTEKS</sequence>
<evidence type="ECO:0000313" key="2">
    <source>
        <dbReference type="Proteomes" id="UP000765507"/>
    </source>
</evidence>